<reference evidence="2 3" key="1">
    <citation type="journal article" date="2009" name="Nature">
        <title>Evolution of pathogenicity and sexual reproduction in eight Candida genomes.</title>
        <authorList>
            <person name="Butler G."/>
            <person name="Rasmussen M.D."/>
            <person name="Lin M.F."/>
            <person name="Santos M.A."/>
            <person name="Sakthikumar S."/>
            <person name="Munro C.A."/>
            <person name="Rheinbay E."/>
            <person name="Grabherr M."/>
            <person name="Forche A."/>
            <person name="Reedy J.L."/>
            <person name="Agrafioti I."/>
            <person name="Arnaud M.B."/>
            <person name="Bates S."/>
            <person name="Brown A.J."/>
            <person name="Brunke S."/>
            <person name="Costanzo M.C."/>
            <person name="Fitzpatrick D.A."/>
            <person name="de Groot P.W."/>
            <person name="Harris D."/>
            <person name="Hoyer L.L."/>
            <person name="Hube B."/>
            <person name="Klis F.M."/>
            <person name="Kodira C."/>
            <person name="Lennard N."/>
            <person name="Logue M.E."/>
            <person name="Martin R."/>
            <person name="Neiman A.M."/>
            <person name="Nikolaou E."/>
            <person name="Quail M.A."/>
            <person name="Quinn J."/>
            <person name="Santos M.C."/>
            <person name="Schmitzberger F.F."/>
            <person name="Sherlock G."/>
            <person name="Shah P."/>
            <person name="Silverstein K.A."/>
            <person name="Skrzypek M.S."/>
            <person name="Soll D."/>
            <person name="Staggs R."/>
            <person name="Stansfield I."/>
            <person name="Stumpf M.P."/>
            <person name="Sudbery P.E."/>
            <person name="Srikantha T."/>
            <person name="Zeng Q."/>
            <person name="Berman J."/>
            <person name="Berriman M."/>
            <person name="Heitman J."/>
            <person name="Gow N.A."/>
            <person name="Lorenz M.C."/>
            <person name="Birren B.W."/>
            <person name="Kellis M."/>
            <person name="Cuomo C.A."/>
        </authorList>
    </citation>
    <scope>NUCLEOTIDE SEQUENCE [LARGE SCALE GENOMIC DNA]</scope>
    <source>
        <strain evidence="3">ATCC MYA-3404 / T1</strain>
    </source>
</reference>
<dbReference type="HOGENOM" id="CLU_1331791_0_0_1"/>
<dbReference type="RefSeq" id="XP_002551435.1">
    <property type="nucleotide sequence ID" value="XM_002551389.1"/>
</dbReference>
<dbReference type="VEuPathDB" id="FungiDB:CTRG_05733"/>
<dbReference type="OrthoDB" id="4068335at2759"/>
<dbReference type="eggNOG" id="ENOG502T2HP">
    <property type="taxonomic scope" value="Eukaryota"/>
</dbReference>
<gene>
    <name evidence="2" type="ORF">CTRG_05733</name>
</gene>
<dbReference type="KEGG" id="ctp:CTRG_05733"/>
<evidence type="ECO:0000256" key="1">
    <source>
        <dbReference type="SAM" id="MobiDB-lite"/>
    </source>
</evidence>
<dbReference type="Proteomes" id="UP000002037">
    <property type="component" value="Unassembled WGS sequence"/>
</dbReference>
<organism evidence="2 3">
    <name type="scientific">Candida tropicalis (strain ATCC MYA-3404 / T1)</name>
    <name type="common">Yeast</name>
    <dbReference type="NCBI Taxonomy" id="294747"/>
    <lineage>
        <taxon>Eukaryota</taxon>
        <taxon>Fungi</taxon>
        <taxon>Dikarya</taxon>
        <taxon>Ascomycota</taxon>
        <taxon>Saccharomycotina</taxon>
        <taxon>Pichiomycetes</taxon>
        <taxon>Debaryomycetaceae</taxon>
        <taxon>Candida/Lodderomyces clade</taxon>
        <taxon>Candida</taxon>
    </lineage>
</organism>
<dbReference type="GeneID" id="8300948"/>
<feature type="region of interest" description="Disordered" evidence="1">
    <location>
        <begin position="102"/>
        <end position="138"/>
    </location>
</feature>
<evidence type="ECO:0008006" key="4">
    <source>
        <dbReference type="Google" id="ProtNLM"/>
    </source>
</evidence>
<evidence type="ECO:0000313" key="3">
    <source>
        <dbReference type="Proteomes" id="UP000002037"/>
    </source>
</evidence>
<sequence length="206" mass="23969">MSTKSARQEILNSLDAEYTSDLAIHLYSTFLLRRINPLFPKHEWSYWPLPIEEVPIPKDNYEDNTIKGYKEDIDLWQEKYNKSLQGWIDQYNHKRKKPKNVTKIDISTDYSSDGDDSSSSSSSGSSDDDDEEEEHLEEIDIREKIIQVEYKDKIINSKKILSNSISSILQSKIELKIKKLKELGEIDQILESSDKIFENPILNPNN</sequence>
<evidence type="ECO:0000313" key="2">
    <source>
        <dbReference type="EMBL" id="EER30737.1"/>
    </source>
</evidence>
<protein>
    <recommendedName>
        <fullName evidence="4">Rrn9 domain-containing protein</fullName>
    </recommendedName>
</protein>
<name>C5MI40_CANTT</name>
<dbReference type="AlphaFoldDB" id="C5MI40"/>
<feature type="compositionally biased region" description="Acidic residues" evidence="1">
    <location>
        <begin position="126"/>
        <end position="137"/>
    </location>
</feature>
<proteinExistence type="predicted"/>
<dbReference type="EMBL" id="GG692403">
    <property type="protein sequence ID" value="EER30737.1"/>
    <property type="molecule type" value="Genomic_DNA"/>
</dbReference>
<accession>C5MI40</accession>
<keyword evidence="3" id="KW-1185">Reference proteome</keyword>